<protein>
    <submittedName>
        <fullName evidence="1">Esterase YqiA</fullName>
    </submittedName>
</protein>
<keyword evidence="2" id="KW-1185">Reference proteome</keyword>
<accession>A0ABN1LEH7</accession>
<gene>
    <name evidence="1" type="primary">yqiA</name>
    <name evidence="1" type="ORF">GCM10009114_09070</name>
</gene>
<evidence type="ECO:0000313" key="2">
    <source>
        <dbReference type="Proteomes" id="UP001500359"/>
    </source>
</evidence>
<dbReference type="EMBL" id="BAAAFD010000002">
    <property type="protein sequence ID" value="GAA0854186.1"/>
    <property type="molecule type" value="Genomic_DNA"/>
</dbReference>
<dbReference type="Pfam" id="PF05728">
    <property type="entry name" value="UPF0227"/>
    <property type="match status" value="1"/>
</dbReference>
<sequence>MNDNNPPSNLPPVLIYIHGFLSSPESVKATLTLDYIAQHHPELTVVAPQVPHYPQDAVALLEDIVTQYAKRPLRFIGSSMGGYLSTYLVEKFGGKAVLINPAVKPFELLTDYLGDHIHPNTKEHFTLTQQHIEHLQQIDTPTLKVANAYWALLQTGDETLDYRQAEQKYQNSKLTIEQGGDHSFQNYQRHLPEIMRFLLNSSSL</sequence>
<dbReference type="Proteomes" id="UP001500359">
    <property type="component" value="Unassembled WGS sequence"/>
</dbReference>
<reference evidence="1 2" key="1">
    <citation type="journal article" date="2019" name="Int. J. Syst. Evol. Microbiol.">
        <title>The Global Catalogue of Microorganisms (GCM) 10K type strain sequencing project: providing services to taxonomists for standard genome sequencing and annotation.</title>
        <authorList>
            <consortium name="The Broad Institute Genomics Platform"/>
            <consortium name="The Broad Institute Genome Sequencing Center for Infectious Disease"/>
            <person name="Wu L."/>
            <person name="Ma J."/>
        </authorList>
    </citation>
    <scope>NUCLEOTIDE SEQUENCE [LARGE SCALE GENOMIC DNA]</scope>
    <source>
        <strain evidence="1 2">JCM 15896</strain>
    </source>
</reference>
<dbReference type="PANTHER" id="PTHR35602">
    <property type="entry name" value="ESTERASE YQIA-RELATED"/>
    <property type="match status" value="1"/>
</dbReference>
<dbReference type="PANTHER" id="PTHR35602:SF3">
    <property type="entry name" value="ESTERASE YQIA"/>
    <property type="match status" value="1"/>
</dbReference>
<dbReference type="SUPFAM" id="SSF53474">
    <property type="entry name" value="alpha/beta-Hydrolases"/>
    <property type="match status" value="1"/>
</dbReference>
<dbReference type="InterPro" id="IPR008886">
    <property type="entry name" value="UPF0227/Esterase_YqiA"/>
</dbReference>
<dbReference type="RefSeq" id="WP_343856971.1">
    <property type="nucleotide sequence ID" value="NZ_BAAAFD010000002.1"/>
</dbReference>
<dbReference type="Gene3D" id="3.40.50.1820">
    <property type="entry name" value="alpha/beta hydrolase"/>
    <property type="match status" value="1"/>
</dbReference>
<name>A0ABN1LEH7_9ALTE</name>
<evidence type="ECO:0000313" key="1">
    <source>
        <dbReference type="EMBL" id="GAA0854186.1"/>
    </source>
</evidence>
<comment type="caution">
    <text evidence="1">The sequence shown here is derived from an EMBL/GenBank/DDBJ whole genome shotgun (WGS) entry which is preliminary data.</text>
</comment>
<dbReference type="InterPro" id="IPR029058">
    <property type="entry name" value="AB_hydrolase_fold"/>
</dbReference>
<organism evidence="1 2">
    <name type="scientific">Aliiglaciecola litoralis</name>
    <dbReference type="NCBI Taxonomy" id="582857"/>
    <lineage>
        <taxon>Bacteria</taxon>
        <taxon>Pseudomonadati</taxon>
        <taxon>Pseudomonadota</taxon>
        <taxon>Gammaproteobacteria</taxon>
        <taxon>Alteromonadales</taxon>
        <taxon>Alteromonadaceae</taxon>
        <taxon>Aliiglaciecola</taxon>
    </lineage>
</organism>
<proteinExistence type="predicted"/>